<dbReference type="RefSeq" id="WP_135701418.1">
    <property type="nucleotide sequence ID" value="NZ_JBHILI010000002.1"/>
</dbReference>
<comment type="caution">
    <text evidence="2">The sequence shown here is derived from an EMBL/GenBank/DDBJ whole genome shotgun (WGS) entry which is preliminary data.</text>
</comment>
<dbReference type="EMBL" id="JBHILJ010000002">
    <property type="protein sequence ID" value="MFB5735933.1"/>
    <property type="molecule type" value="Genomic_DNA"/>
</dbReference>
<feature type="chain" id="PRO_5046083445" evidence="1">
    <location>
        <begin position="24"/>
        <end position="180"/>
    </location>
</feature>
<proteinExistence type="predicted"/>
<protein>
    <submittedName>
        <fullName evidence="2">Tetratricopeptide repeat protein</fullName>
    </submittedName>
</protein>
<dbReference type="Pfam" id="PF14559">
    <property type="entry name" value="TPR_19"/>
    <property type="match status" value="1"/>
</dbReference>
<gene>
    <name evidence="2" type="ORF">ACE5IX_05400</name>
</gene>
<name>A0ABV5BKU1_9LEPT</name>
<dbReference type="Gene3D" id="1.25.40.10">
    <property type="entry name" value="Tetratricopeptide repeat domain"/>
    <property type="match status" value="1"/>
</dbReference>
<keyword evidence="3" id="KW-1185">Reference proteome</keyword>
<sequence>MRQKLRYAIIIFMSLLAATCDSSGELASKAREKESQGNIAEALYFYDLALRENPENFAANKNLGILLAESGQAPGSAAMYLEKARKKEPKNPDILLYLLEIYLLAGSKTEADAVLKGFSEGWDKDRDSLAQFLTSCILEGKKNSQERKRFRENRIPEANPASARLFRLCEEKVFQDSPLK</sequence>
<evidence type="ECO:0000256" key="1">
    <source>
        <dbReference type="SAM" id="SignalP"/>
    </source>
</evidence>
<organism evidence="2 3">
    <name type="scientific">Leptospira wolffii</name>
    <dbReference type="NCBI Taxonomy" id="409998"/>
    <lineage>
        <taxon>Bacteria</taxon>
        <taxon>Pseudomonadati</taxon>
        <taxon>Spirochaetota</taxon>
        <taxon>Spirochaetia</taxon>
        <taxon>Leptospirales</taxon>
        <taxon>Leptospiraceae</taxon>
        <taxon>Leptospira</taxon>
    </lineage>
</organism>
<evidence type="ECO:0000313" key="2">
    <source>
        <dbReference type="EMBL" id="MFB5735933.1"/>
    </source>
</evidence>
<dbReference type="InterPro" id="IPR011990">
    <property type="entry name" value="TPR-like_helical_dom_sf"/>
</dbReference>
<dbReference type="Proteomes" id="UP001580391">
    <property type="component" value="Unassembled WGS sequence"/>
</dbReference>
<evidence type="ECO:0000313" key="3">
    <source>
        <dbReference type="Proteomes" id="UP001580391"/>
    </source>
</evidence>
<accession>A0ABV5BKU1</accession>
<dbReference type="SUPFAM" id="SSF48452">
    <property type="entry name" value="TPR-like"/>
    <property type="match status" value="1"/>
</dbReference>
<reference evidence="2 3" key="1">
    <citation type="submission" date="2024-09" db="EMBL/GenBank/DDBJ databases">
        <title>Taxonomic and Genotyping Characterization of Leptospira Strains isolated from Multiple Sources in Colombia highlights the importance of intermediate species.</title>
        <authorList>
            <person name="Torres Higuera L."/>
            <person name="Rojas Tapias D."/>
            <person name="Jimenez Velasquez S."/>
            <person name="Renjifo Ibanez C."/>
        </authorList>
    </citation>
    <scope>NUCLEOTIDE SEQUENCE [LARGE SCALE GENOMIC DNA]</scope>
    <source>
        <strain evidence="2 3">Lep080</strain>
    </source>
</reference>
<keyword evidence="1" id="KW-0732">Signal</keyword>
<feature type="signal peptide" evidence="1">
    <location>
        <begin position="1"/>
        <end position="23"/>
    </location>
</feature>